<evidence type="ECO:0000313" key="3">
    <source>
        <dbReference type="Proteomes" id="UP000256964"/>
    </source>
</evidence>
<organism evidence="2 3">
    <name type="scientific">Lentinus brumalis</name>
    <dbReference type="NCBI Taxonomy" id="2498619"/>
    <lineage>
        <taxon>Eukaryota</taxon>
        <taxon>Fungi</taxon>
        <taxon>Dikarya</taxon>
        <taxon>Basidiomycota</taxon>
        <taxon>Agaricomycotina</taxon>
        <taxon>Agaricomycetes</taxon>
        <taxon>Polyporales</taxon>
        <taxon>Polyporaceae</taxon>
        <taxon>Lentinus</taxon>
    </lineage>
</organism>
<dbReference type="EMBL" id="KZ857548">
    <property type="protein sequence ID" value="RDX40562.1"/>
    <property type="molecule type" value="Genomic_DNA"/>
</dbReference>
<feature type="region of interest" description="Disordered" evidence="1">
    <location>
        <begin position="44"/>
        <end position="150"/>
    </location>
</feature>
<accession>A0A371CJU5</accession>
<feature type="compositionally biased region" description="Polar residues" evidence="1">
    <location>
        <begin position="44"/>
        <end position="62"/>
    </location>
</feature>
<gene>
    <name evidence="2" type="ORF">OH76DRAFT_332614</name>
</gene>
<feature type="region of interest" description="Disordered" evidence="1">
    <location>
        <begin position="1"/>
        <end position="22"/>
    </location>
</feature>
<keyword evidence="3" id="KW-1185">Reference proteome</keyword>
<dbReference type="Proteomes" id="UP000256964">
    <property type="component" value="Unassembled WGS sequence"/>
</dbReference>
<feature type="compositionally biased region" description="Basic and acidic residues" evidence="1">
    <location>
        <begin position="108"/>
        <end position="124"/>
    </location>
</feature>
<proteinExistence type="predicted"/>
<sequence>MRVTHKSARATIPSRESELHATLSPPHLLRCSPYVLLRYDSPGVPTTDSARSPLLSTSCVRSTTEHALGIRPRRQRASTRVREAHHRRTTHALLSEATRRRLGQRGAPKHEQKSKSRCVPRRDTPVQPSATVHVSPSHRPIKRRTRDVPASRVTCGIPHAVVSRC</sequence>
<dbReference type="AlphaFoldDB" id="A0A371CJU5"/>
<reference evidence="2 3" key="1">
    <citation type="journal article" date="2018" name="Biotechnol. Biofuels">
        <title>Integrative visual omics of the white-rot fungus Polyporus brumalis exposes the biotechnological potential of its oxidative enzymes for delignifying raw plant biomass.</title>
        <authorList>
            <person name="Miyauchi S."/>
            <person name="Rancon A."/>
            <person name="Drula E."/>
            <person name="Hage H."/>
            <person name="Chaduli D."/>
            <person name="Favel A."/>
            <person name="Grisel S."/>
            <person name="Henrissat B."/>
            <person name="Herpoel-Gimbert I."/>
            <person name="Ruiz-Duenas F.J."/>
            <person name="Chevret D."/>
            <person name="Hainaut M."/>
            <person name="Lin J."/>
            <person name="Wang M."/>
            <person name="Pangilinan J."/>
            <person name="Lipzen A."/>
            <person name="Lesage-Meessen L."/>
            <person name="Navarro D."/>
            <person name="Riley R."/>
            <person name="Grigoriev I.V."/>
            <person name="Zhou S."/>
            <person name="Raouche S."/>
            <person name="Rosso M.N."/>
        </authorList>
    </citation>
    <scope>NUCLEOTIDE SEQUENCE [LARGE SCALE GENOMIC DNA]</scope>
    <source>
        <strain evidence="2 3">BRFM 1820</strain>
    </source>
</reference>
<feature type="compositionally biased region" description="Basic residues" evidence="1">
    <location>
        <begin position="71"/>
        <end position="90"/>
    </location>
</feature>
<protein>
    <submittedName>
        <fullName evidence="2">Uncharacterized protein</fullName>
    </submittedName>
</protein>
<name>A0A371CJU5_9APHY</name>
<evidence type="ECO:0000313" key="2">
    <source>
        <dbReference type="EMBL" id="RDX40562.1"/>
    </source>
</evidence>
<evidence type="ECO:0000256" key="1">
    <source>
        <dbReference type="SAM" id="MobiDB-lite"/>
    </source>
</evidence>